<evidence type="ECO:0000313" key="2">
    <source>
        <dbReference type="EMBL" id="MFC4631147.1"/>
    </source>
</evidence>
<evidence type="ECO:0000256" key="1">
    <source>
        <dbReference type="SAM" id="Phobius"/>
    </source>
</evidence>
<protein>
    <submittedName>
        <fullName evidence="2">Uncharacterized protein</fullName>
    </submittedName>
</protein>
<keyword evidence="3" id="KW-1185">Reference proteome</keyword>
<keyword evidence="1" id="KW-1133">Transmembrane helix</keyword>
<name>A0ABV9HLY9_9MICO</name>
<gene>
    <name evidence="2" type="ORF">ACFO6V_23070</name>
</gene>
<dbReference type="RefSeq" id="WP_377139981.1">
    <property type="nucleotide sequence ID" value="NZ_JBHSFI010000008.1"/>
</dbReference>
<dbReference type="EMBL" id="JBHSFI010000008">
    <property type="protein sequence ID" value="MFC4631147.1"/>
    <property type="molecule type" value="Genomic_DNA"/>
</dbReference>
<reference evidence="3" key="1">
    <citation type="journal article" date="2019" name="Int. J. Syst. Evol. Microbiol.">
        <title>The Global Catalogue of Microorganisms (GCM) 10K type strain sequencing project: providing services to taxonomists for standard genome sequencing and annotation.</title>
        <authorList>
            <consortium name="The Broad Institute Genomics Platform"/>
            <consortium name="The Broad Institute Genome Sequencing Center for Infectious Disease"/>
            <person name="Wu L."/>
            <person name="Ma J."/>
        </authorList>
    </citation>
    <scope>NUCLEOTIDE SEQUENCE [LARGE SCALE GENOMIC DNA]</scope>
    <source>
        <strain evidence="3">CCUG 42722</strain>
    </source>
</reference>
<proteinExistence type="predicted"/>
<organism evidence="2 3">
    <name type="scientific">Promicromonospora alba</name>
    <dbReference type="NCBI Taxonomy" id="1616110"/>
    <lineage>
        <taxon>Bacteria</taxon>
        <taxon>Bacillati</taxon>
        <taxon>Actinomycetota</taxon>
        <taxon>Actinomycetes</taxon>
        <taxon>Micrococcales</taxon>
        <taxon>Promicromonosporaceae</taxon>
        <taxon>Promicromonospora</taxon>
    </lineage>
</organism>
<feature type="transmembrane region" description="Helical" evidence="1">
    <location>
        <begin position="63"/>
        <end position="89"/>
    </location>
</feature>
<feature type="transmembrane region" description="Helical" evidence="1">
    <location>
        <begin position="27"/>
        <end position="51"/>
    </location>
</feature>
<accession>A0ABV9HLY9</accession>
<comment type="caution">
    <text evidence="2">The sequence shown here is derived from an EMBL/GenBank/DDBJ whole genome shotgun (WGS) entry which is preliminary data.</text>
</comment>
<dbReference type="Proteomes" id="UP001596011">
    <property type="component" value="Unassembled WGS sequence"/>
</dbReference>
<keyword evidence="1" id="KW-0812">Transmembrane</keyword>
<evidence type="ECO:0000313" key="3">
    <source>
        <dbReference type="Proteomes" id="UP001596011"/>
    </source>
</evidence>
<sequence>MTDQQPGPYTPPQTREISVTYRRWANILVWAAAVIAVFVVAASVTSVVFLVQADADSSNSALGYLAIVLWVGIFAAIPVLLGVGIPGLVMKLRVRQQDRASAGR</sequence>
<keyword evidence="1" id="KW-0472">Membrane</keyword>